<dbReference type="Proteomes" id="UP000614350">
    <property type="component" value="Unassembled WGS sequence"/>
</dbReference>
<evidence type="ECO:0000313" key="1">
    <source>
        <dbReference type="EMBL" id="KAF7412433.1"/>
    </source>
</evidence>
<dbReference type="EMBL" id="JACSEA010000001">
    <property type="protein sequence ID" value="KAF7412433.1"/>
    <property type="molecule type" value="Genomic_DNA"/>
</dbReference>
<keyword evidence="2" id="KW-1185">Reference proteome</keyword>
<accession>A0A834KT89</accession>
<sequence length="96" mass="11303">MRDSRARTRRINTDRQWREERLDRRKSVVERKGVLQRAHEPRELGELRQTTINSRGIVLRVIERDFIRAALTIENVLDINHQVLACPRYGSAPASE</sequence>
<gene>
    <name evidence="1" type="ORF">HZH66_001329</name>
</gene>
<proteinExistence type="predicted"/>
<name>A0A834KT89_VESVU</name>
<dbReference type="AlphaFoldDB" id="A0A834KT89"/>
<organism evidence="1 2">
    <name type="scientific">Vespula vulgaris</name>
    <name type="common">Yellow jacket</name>
    <name type="synonym">Wasp</name>
    <dbReference type="NCBI Taxonomy" id="7454"/>
    <lineage>
        <taxon>Eukaryota</taxon>
        <taxon>Metazoa</taxon>
        <taxon>Ecdysozoa</taxon>
        <taxon>Arthropoda</taxon>
        <taxon>Hexapoda</taxon>
        <taxon>Insecta</taxon>
        <taxon>Pterygota</taxon>
        <taxon>Neoptera</taxon>
        <taxon>Endopterygota</taxon>
        <taxon>Hymenoptera</taxon>
        <taxon>Apocrita</taxon>
        <taxon>Aculeata</taxon>
        <taxon>Vespoidea</taxon>
        <taxon>Vespidae</taxon>
        <taxon>Vespinae</taxon>
        <taxon>Vespula</taxon>
    </lineage>
</organism>
<evidence type="ECO:0000313" key="2">
    <source>
        <dbReference type="Proteomes" id="UP000614350"/>
    </source>
</evidence>
<comment type="caution">
    <text evidence="1">The sequence shown here is derived from an EMBL/GenBank/DDBJ whole genome shotgun (WGS) entry which is preliminary data.</text>
</comment>
<reference evidence="1" key="1">
    <citation type="journal article" date="2020" name="G3 (Bethesda)">
        <title>High-Quality Assemblies for Three Invasive Social Wasps from the &lt;i&gt;Vespula&lt;/i&gt; Genus.</title>
        <authorList>
            <person name="Harrop T.W.R."/>
            <person name="Guhlin J."/>
            <person name="McLaughlin G.M."/>
            <person name="Permina E."/>
            <person name="Stockwell P."/>
            <person name="Gilligan J."/>
            <person name="Le Lec M.F."/>
            <person name="Gruber M.A.M."/>
            <person name="Quinn O."/>
            <person name="Lovegrove M."/>
            <person name="Duncan E.J."/>
            <person name="Remnant E.J."/>
            <person name="Van Eeckhoven J."/>
            <person name="Graham B."/>
            <person name="Knapp R.A."/>
            <person name="Langford K.W."/>
            <person name="Kronenberg Z."/>
            <person name="Press M.O."/>
            <person name="Eacker S.M."/>
            <person name="Wilson-Rankin E.E."/>
            <person name="Purcell J."/>
            <person name="Lester P.J."/>
            <person name="Dearden P.K."/>
        </authorList>
    </citation>
    <scope>NUCLEOTIDE SEQUENCE</scope>
    <source>
        <strain evidence="1">Marl-1</strain>
    </source>
</reference>
<protein>
    <submittedName>
        <fullName evidence="1">Uncharacterized protein</fullName>
    </submittedName>
</protein>